<evidence type="ECO:0000313" key="2">
    <source>
        <dbReference type="Proteomes" id="UP000050396"/>
    </source>
</evidence>
<name>A0ABD4B9S0_PSESH</name>
<dbReference type="AlphaFoldDB" id="A0ABD4B9S0"/>
<dbReference type="PANTHER" id="PTHR36152">
    <property type="entry name" value="CYTOPLASMIC PROTEIN-RELATED"/>
    <property type="match status" value="1"/>
</dbReference>
<dbReference type="InterPro" id="IPR053165">
    <property type="entry name" value="HSI-I_assembly_Hcp1"/>
</dbReference>
<dbReference type="Gene3D" id="2.30.110.20">
    <property type="entry name" value="Hcp1-like"/>
    <property type="match status" value="1"/>
</dbReference>
<dbReference type="Proteomes" id="UP000050396">
    <property type="component" value="Unassembled WGS sequence"/>
</dbReference>
<protein>
    <submittedName>
        <fullName evidence="1">Type VI secretion system effector, Hcp1 family</fullName>
    </submittedName>
</protein>
<comment type="caution">
    <text evidence="1">The sequence shown here is derived from an EMBL/GenBank/DDBJ whole genome shotgun (WGS) entry which is preliminary data.</text>
</comment>
<evidence type="ECO:0000313" key="1">
    <source>
        <dbReference type="EMBL" id="KPY11213.1"/>
    </source>
</evidence>
<organism evidence="1 2">
    <name type="scientific">Pseudomonas savastanoi pv. phaseolicola</name>
    <name type="common">Pseudomonas syringae pv. phaseolicola</name>
    <dbReference type="NCBI Taxonomy" id="319"/>
    <lineage>
        <taxon>Bacteria</taxon>
        <taxon>Pseudomonadati</taxon>
        <taxon>Pseudomonadota</taxon>
        <taxon>Gammaproteobacteria</taxon>
        <taxon>Pseudomonadales</taxon>
        <taxon>Pseudomonadaceae</taxon>
        <taxon>Pseudomonas</taxon>
    </lineage>
</organism>
<dbReference type="EMBL" id="LJQZ01000254">
    <property type="protein sequence ID" value="KPY11213.1"/>
    <property type="molecule type" value="Genomic_DNA"/>
</dbReference>
<reference evidence="1 2" key="1">
    <citation type="submission" date="2015-09" db="EMBL/GenBank/DDBJ databases">
        <title>Genome announcement of multiple Pseudomonas syringae strains.</title>
        <authorList>
            <person name="Thakur S."/>
            <person name="Wang P.W."/>
            <person name="Gong Y."/>
            <person name="Weir B.S."/>
            <person name="Guttman D.S."/>
        </authorList>
    </citation>
    <scope>NUCLEOTIDE SEQUENCE [LARGE SCALE GENOMIC DNA]</scope>
    <source>
        <strain evidence="1 2">ICMP2740</strain>
    </source>
</reference>
<accession>A0ABD4B9S0</accession>
<dbReference type="SUPFAM" id="SSF141452">
    <property type="entry name" value="Hcp1-like"/>
    <property type="match status" value="1"/>
</dbReference>
<sequence>MCLRNFEKQGAAIMSFDAFMKVDGVEGESLDDGHRGWIELLSYHYDAMQSISQTASSSGGATAGGVSLGDFQISKYVDRATPKLFELCCKGSHIKNVTIRIHRAGTEKFKYLDIVLEEVLIALVSGQGAEQSGFPVEVVTLNYGRIKFEYSQQRRADGGSAGIVSGGWDRTANKPFA</sequence>
<dbReference type="PANTHER" id="PTHR36152:SF5">
    <property type="entry name" value="PROTEIN HCP1"/>
    <property type="match status" value="1"/>
</dbReference>
<gene>
    <name evidence="1" type="ORF">ALO55_100285</name>
</gene>
<dbReference type="NCBIfam" id="TIGR03344">
    <property type="entry name" value="VI_effect_Hcp1"/>
    <property type="match status" value="1"/>
</dbReference>
<dbReference type="InterPro" id="IPR036624">
    <property type="entry name" value="Hcp1-lik_sf"/>
</dbReference>
<dbReference type="InterPro" id="IPR008514">
    <property type="entry name" value="T6SS_Hcp"/>
</dbReference>
<dbReference type="Pfam" id="PF05638">
    <property type="entry name" value="T6SS_HCP"/>
    <property type="match status" value="1"/>
</dbReference>
<proteinExistence type="predicted"/>